<dbReference type="InterPro" id="IPR023298">
    <property type="entry name" value="ATPase_P-typ_TM_dom_sf"/>
</dbReference>
<feature type="domain" description="HMA" evidence="11">
    <location>
        <begin position="6"/>
        <end position="71"/>
    </location>
</feature>
<dbReference type="SUPFAM" id="SSF81653">
    <property type="entry name" value="Calcium ATPase, transduction domain A"/>
    <property type="match status" value="1"/>
</dbReference>
<protein>
    <submittedName>
        <fullName evidence="12">Cation-translocating P-type ATPase</fullName>
    </submittedName>
</protein>
<keyword evidence="5 10" id="KW-0547">Nucleotide-binding</keyword>
<dbReference type="SUPFAM" id="SSF81665">
    <property type="entry name" value="Calcium ATPase, transmembrane domain M"/>
    <property type="match status" value="1"/>
</dbReference>
<dbReference type="CDD" id="cd00371">
    <property type="entry name" value="HMA"/>
    <property type="match status" value="1"/>
</dbReference>
<dbReference type="InterPro" id="IPR027256">
    <property type="entry name" value="P-typ_ATPase_IB"/>
</dbReference>
<dbReference type="SFLD" id="SFLDG00002">
    <property type="entry name" value="C1.7:_P-type_atpase_like"/>
    <property type="match status" value="1"/>
</dbReference>
<dbReference type="InterPro" id="IPR006121">
    <property type="entry name" value="HMA_dom"/>
</dbReference>
<evidence type="ECO:0000259" key="11">
    <source>
        <dbReference type="PROSITE" id="PS50846"/>
    </source>
</evidence>
<dbReference type="GO" id="GO:0005886">
    <property type="term" value="C:plasma membrane"/>
    <property type="evidence" value="ECO:0007669"/>
    <property type="project" value="UniProtKB-SubCell"/>
</dbReference>
<dbReference type="CDD" id="cd02094">
    <property type="entry name" value="P-type_ATPase_Cu-like"/>
    <property type="match status" value="1"/>
</dbReference>
<dbReference type="Gene3D" id="2.70.150.10">
    <property type="entry name" value="Calcium-transporting ATPase, cytoplasmic transduction domain A"/>
    <property type="match status" value="1"/>
</dbReference>
<dbReference type="Gene3D" id="3.30.70.100">
    <property type="match status" value="1"/>
</dbReference>
<name>A0A7C4JRN3_9BACT</name>
<feature type="transmembrane region" description="Helical" evidence="10">
    <location>
        <begin position="671"/>
        <end position="688"/>
    </location>
</feature>
<dbReference type="InterPro" id="IPR008250">
    <property type="entry name" value="ATPase_P-typ_transduc_dom_A_sf"/>
</dbReference>
<keyword evidence="3 10" id="KW-0812">Transmembrane</keyword>
<dbReference type="PANTHER" id="PTHR43520">
    <property type="entry name" value="ATP7, ISOFORM B"/>
    <property type="match status" value="1"/>
</dbReference>
<dbReference type="GO" id="GO:0005507">
    <property type="term" value="F:copper ion binding"/>
    <property type="evidence" value="ECO:0007669"/>
    <property type="project" value="TreeGrafter"/>
</dbReference>
<dbReference type="EMBL" id="DSZN01000096">
    <property type="protein sequence ID" value="HGQ85855.1"/>
    <property type="molecule type" value="Genomic_DNA"/>
</dbReference>
<dbReference type="Pfam" id="PF00122">
    <property type="entry name" value="E1-E2_ATPase"/>
    <property type="match status" value="1"/>
</dbReference>
<dbReference type="InterPro" id="IPR036412">
    <property type="entry name" value="HAD-like_sf"/>
</dbReference>
<feature type="transmembrane region" description="Helical" evidence="10">
    <location>
        <begin position="376"/>
        <end position="404"/>
    </location>
</feature>
<dbReference type="InterPro" id="IPR001757">
    <property type="entry name" value="P_typ_ATPase"/>
</dbReference>
<keyword evidence="9 10" id="KW-0472">Membrane</keyword>
<comment type="similarity">
    <text evidence="2 10">Belongs to the cation transport ATPase (P-type) (TC 3.A.3) family. Type IB subfamily.</text>
</comment>
<evidence type="ECO:0000256" key="2">
    <source>
        <dbReference type="ARBA" id="ARBA00006024"/>
    </source>
</evidence>
<dbReference type="PROSITE" id="PS01047">
    <property type="entry name" value="HMA_1"/>
    <property type="match status" value="1"/>
</dbReference>
<dbReference type="InterPro" id="IPR044492">
    <property type="entry name" value="P_typ_ATPase_HD_dom"/>
</dbReference>
<gene>
    <name evidence="12" type="ORF">ENT66_05955</name>
</gene>
<dbReference type="InterPro" id="IPR023299">
    <property type="entry name" value="ATPase_P-typ_cyto_dom_N"/>
</dbReference>
<feature type="transmembrane region" description="Helical" evidence="10">
    <location>
        <begin position="114"/>
        <end position="132"/>
    </location>
</feature>
<comment type="subcellular location">
    <subcellularLocation>
        <location evidence="10">Cell membrane</location>
    </subcellularLocation>
    <subcellularLocation>
        <location evidence="1">Endomembrane system</location>
        <topology evidence="1">Multi-pass membrane protein</topology>
    </subcellularLocation>
</comment>
<evidence type="ECO:0000313" key="12">
    <source>
        <dbReference type="EMBL" id="HGQ85855.1"/>
    </source>
</evidence>
<keyword evidence="6 10" id="KW-0067">ATP-binding</keyword>
<dbReference type="PRINTS" id="PR00119">
    <property type="entry name" value="CATATPASE"/>
</dbReference>
<sequence length="717" mass="79632">MEKKEYKRSFIVTGLTCINCVRRVEKALKSIEGVKFASVNLATSTGFIISEREITFKEIEEAVKSAGYGVSEEKLEDIEKKRYSQNKKNLIIAWFFTGPLIILMSLHMFSHHKIPYFSFLEALLGGAVIFYAGKSTLRSAYIALTHKHSNMDVLVSIGALVSWITSILEILRFPIMSFGALGAMIMAFHITGRFIETYIRDRAAKELKDLLKLQAKEVRILEGESEIYIPIKAVKKDSIAVVKPGEKIPIDGIIIEGKSLIDESTITGEPIPVLKKEGDEVIGGAFNLSGPLKIKITQVGEDTYLSKMIKLILEAQGTKVPIQAFADKITNTFVPLVIVLSILSATFWYFNFYKLYPYLEKIKNFLPWIILTHNSLSFSVFVFISTLIIACPCALGLATPMALIKATGLAGKKGLLIKNAEVIQTSKELKVILTDKTGTLTEGNPKVVEHNLSEELLKIVASIEKNSHHPLANAISKLTENYLEIEKIEEIAGEGIKGVYKGKEYFIGKPKEDKIYESLLKDGKIIIEVRENNKILGYLAIEDPIREDSYKAIQKLKFMGIKIVMVTGDNYETANFVAKKLGIEEVFARIKPDEKLNIVRKYQGLENKVAFIGDGINDAPALKGADIGIAIGSGTDLAIESADIIIIKGGISKVVDMVILSQKTFSIIKQNLFWAFFYNLIAIPIAMMGFLNPLIAEIAMIFSSINVTLNSLRIKVL</sequence>
<dbReference type="InterPro" id="IPR017969">
    <property type="entry name" value="Heavy-metal-associated_CS"/>
</dbReference>
<dbReference type="GO" id="GO:0012505">
    <property type="term" value="C:endomembrane system"/>
    <property type="evidence" value="ECO:0007669"/>
    <property type="project" value="UniProtKB-SubCell"/>
</dbReference>
<proteinExistence type="inferred from homology"/>
<dbReference type="PRINTS" id="PR00120">
    <property type="entry name" value="HATPASE"/>
</dbReference>
<keyword evidence="10" id="KW-1003">Cell membrane</keyword>
<comment type="caution">
    <text evidence="12">The sequence shown here is derived from an EMBL/GenBank/DDBJ whole genome shotgun (WGS) entry which is preliminary data.</text>
</comment>
<dbReference type="GO" id="GO:0043682">
    <property type="term" value="F:P-type divalent copper transporter activity"/>
    <property type="evidence" value="ECO:0007669"/>
    <property type="project" value="TreeGrafter"/>
</dbReference>
<dbReference type="GO" id="GO:0055070">
    <property type="term" value="P:copper ion homeostasis"/>
    <property type="evidence" value="ECO:0007669"/>
    <property type="project" value="TreeGrafter"/>
</dbReference>
<organism evidence="12">
    <name type="scientific">Thermodesulfobacterium geofontis</name>
    <dbReference type="NCBI Taxonomy" id="1295609"/>
    <lineage>
        <taxon>Bacteria</taxon>
        <taxon>Pseudomonadati</taxon>
        <taxon>Thermodesulfobacteriota</taxon>
        <taxon>Thermodesulfobacteria</taxon>
        <taxon>Thermodesulfobacteriales</taxon>
        <taxon>Thermodesulfobacteriaceae</taxon>
        <taxon>Thermodesulfobacterium</taxon>
    </lineage>
</organism>
<reference evidence="12" key="1">
    <citation type="journal article" date="2020" name="mSystems">
        <title>Genome- and Community-Level Interaction Insights into Carbon Utilization and Element Cycling Functions of Hydrothermarchaeota in Hydrothermal Sediment.</title>
        <authorList>
            <person name="Zhou Z."/>
            <person name="Liu Y."/>
            <person name="Xu W."/>
            <person name="Pan J."/>
            <person name="Luo Z.H."/>
            <person name="Li M."/>
        </authorList>
    </citation>
    <scope>NUCLEOTIDE SEQUENCE [LARGE SCALE GENOMIC DNA]</scope>
    <source>
        <strain evidence="12">SpSt-6</strain>
    </source>
</reference>
<dbReference type="Gene3D" id="3.40.50.1000">
    <property type="entry name" value="HAD superfamily/HAD-like"/>
    <property type="match status" value="1"/>
</dbReference>
<dbReference type="SUPFAM" id="SSF55008">
    <property type="entry name" value="HMA, heavy metal-associated domain"/>
    <property type="match status" value="1"/>
</dbReference>
<dbReference type="NCBIfam" id="TIGR01494">
    <property type="entry name" value="ATPase_P-type"/>
    <property type="match status" value="1"/>
</dbReference>
<keyword evidence="7" id="KW-1278">Translocase</keyword>
<feature type="transmembrane region" description="Helical" evidence="10">
    <location>
        <begin position="153"/>
        <end position="171"/>
    </location>
</feature>
<evidence type="ECO:0000256" key="6">
    <source>
        <dbReference type="ARBA" id="ARBA00022840"/>
    </source>
</evidence>
<keyword evidence="8 10" id="KW-1133">Transmembrane helix</keyword>
<accession>A0A7C4JRN3</accession>
<evidence type="ECO:0000256" key="3">
    <source>
        <dbReference type="ARBA" id="ARBA00022692"/>
    </source>
</evidence>
<evidence type="ECO:0000256" key="7">
    <source>
        <dbReference type="ARBA" id="ARBA00022967"/>
    </source>
</evidence>
<evidence type="ECO:0000256" key="4">
    <source>
        <dbReference type="ARBA" id="ARBA00022723"/>
    </source>
</evidence>
<dbReference type="PROSITE" id="PS00154">
    <property type="entry name" value="ATPASE_E1_E2"/>
    <property type="match status" value="1"/>
</dbReference>
<dbReference type="FunFam" id="2.70.150.10:FF:000002">
    <property type="entry name" value="Copper-transporting ATPase 1, putative"/>
    <property type="match status" value="1"/>
</dbReference>
<dbReference type="NCBIfam" id="TIGR01525">
    <property type="entry name" value="ATPase-IB_hvy"/>
    <property type="match status" value="1"/>
</dbReference>
<evidence type="ECO:0000256" key="5">
    <source>
        <dbReference type="ARBA" id="ARBA00022741"/>
    </source>
</evidence>
<dbReference type="AlphaFoldDB" id="A0A7C4JRN3"/>
<dbReference type="InterPro" id="IPR059000">
    <property type="entry name" value="ATPase_P-type_domA"/>
</dbReference>
<dbReference type="PROSITE" id="PS50846">
    <property type="entry name" value="HMA_2"/>
    <property type="match status" value="1"/>
</dbReference>
<evidence type="ECO:0000256" key="9">
    <source>
        <dbReference type="ARBA" id="ARBA00023136"/>
    </source>
</evidence>
<dbReference type="Pfam" id="PF00702">
    <property type="entry name" value="Hydrolase"/>
    <property type="match status" value="1"/>
</dbReference>
<dbReference type="SFLD" id="SFLDS00003">
    <property type="entry name" value="Haloacid_Dehalogenase"/>
    <property type="match status" value="1"/>
</dbReference>
<dbReference type="GO" id="GO:0016887">
    <property type="term" value="F:ATP hydrolysis activity"/>
    <property type="evidence" value="ECO:0007669"/>
    <property type="project" value="InterPro"/>
</dbReference>
<dbReference type="GO" id="GO:0005524">
    <property type="term" value="F:ATP binding"/>
    <property type="evidence" value="ECO:0007669"/>
    <property type="project" value="UniProtKB-UniRule"/>
</dbReference>
<dbReference type="InterPro" id="IPR023214">
    <property type="entry name" value="HAD_sf"/>
</dbReference>
<evidence type="ECO:0000256" key="10">
    <source>
        <dbReference type="RuleBase" id="RU362081"/>
    </source>
</evidence>
<evidence type="ECO:0000256" key="1">
    <source>
        <dbReference type="ARBA" id="ARBA00004127"/>
    </source>
</evidence>
<feature type="transmembrane region" description="Helical" evidence="10">
    <location>
        <begin position="333"/>
        <end position="356"/>
    </location>
</feature>
<evidence type="ECO:0000256" key="8">
    <source>
        <dbReference type="ARBA" id="ARBA00022989"/>
    </source>
</evidence>
<dbReference type="Pfam" id="PF00403">
    <property type="entry name" value="HMA"/>
    <property type="match status" value="1"/>
</dbReference>
<dbReference type="InterPro" id="IPR018303">
    <property type="entry name" value="ATPase_P-typ_P_site"/>
</dbReference>
<feature type="transmembrane region" description="Helical" evidence="10">
    <location>
        <begin position="90"/>
        <end position="108"/>
    </location>
</feature>
<keyword evidence="4 10" id="KW-0479">Metal-binding</keyword>
<dbReference type="SFLD" id="SFLDF00027">
    <property type="entry name" value="p-type_atpase"/>
    <property type="match status" value="1"/>
</dbReference>
<feature type="transmembrane region" description="Helical" evidence="10">
    <location>
        <begin position="177"/>
        <end position="195"/>
    </location>
</feature>
<dbReference type="SUPFAM" id="SSF56784">
    <property type="entry name" value="HAD-like"/>
    <property type="match status" value="1"/>
</dbReference>
<dbReference type="InterPro" id="IPR036163">
    <property type="entry name" value="HMA_dom_sf"/>
</dbReference>
<dbReference type="PANTHER" id="PTHR43520:SF8">
    <property type="entry name" value="P-TYPE CU(+) TRANSPORTER"/>
    <property type="match status" value="1"/>
</dbReference>
<dbReference type="Gene3D" id="3.40.1110.10">
    <property type="entry name" value="Calcium-transporting ATPase, cytoplasmic domain N"/>
    <property type="match status" value="1"/>
</dbReference>